<proteinExistence type="predicted"/>
<evidence type="ECO:0000256" key="1">
    <source>
        <dbReference type="SAM" id="MobiDB-lite"/>
    </source>
</evidence>
<evidence type="ECO:0000313" key="3">
    <source>
        <dbReference type="EMBL" id="OQE20482.1"/>
    </source>
</evidence>
<gene>
    <name evidence="3" type="ORF">PENSTE_c013G04765</name>
</gene>
<dbReference type="Pfam" id="PF13391">
    <property type="entry name" value="HNH_2"/>
    <property type="match status" value="1"/>
</dbReference>
<dbReference type="STRING" id="303698.A0A1V6T2L0"/>
<accession>A0A1V6T2L0</accession>
<comment type="caution">
    <text evidence="3">The sequence shown here is derived from an EMBL/GenBank/DDBJ whole genome shotgun (WGS) entry which is preliminary data.</text>
</comment>
<name>A0A1V6T2L0_9EURO</name>
<evidence type="ECO:0000259" key="2">
    <source>
        <dbReference type="Pfam" id="PF13391"/>
    </source>
</evidence>
<reference evidence="4" key="1">
    <citation type="journal article" date="2017" name="Nat. Microbiol.">
        <title>Global analysis of biosynthetic gene clusters reveals vast potential of secondary metabolite production in Penicillium species.</title>
        <authorList>
            <person name="Nielsen J.C."/>
            <person name="Grijseels S."/>
            <person name="Prigent S."/>
            <person name="Ji B."/>
            <person name="Dainat J."/>
            <person name="Nielsen K.F."/>
            <person name="Frisvad J.C."/>
            <person name="Workman M."/>
            <person name="Nielsen J."/>
        </authorList>
    </citation>
    <scope>NUCLEOTIDE SEQUENCE [LARGE SCALE GENOMIC DNA]</scope>
    <source>
        <strain evidence="4">IBT 24891</strain>
    </source>
</reference>
<dbReference type="InterPro" id="IPR003615">
    <property type="entry name" value="HNH_nuc"/>
</dbReference>
<dbReference type="Proteomes" id="UP000191285">
    <property type="component" value="Unassembled WGS sequence"/>
</dbReference>
<dbReference type="AlphaFoldDB" id="A0A1V6T2L0"/>
<sequence>MDNYTPLDASDNTIAYIRDFYSVLDEEGKEHLEVDVAGCSDDLEIRELARSIRTGLVIPMKTQGGLTPTVSPRFELEDPIANLMSEDNDPISRNLQQIRENCLQRDGFKCVVTGYYSRTHPRPPSALTGNLETAHIIPFTLGTFDAVDRNVKVWANIRRYFPLVRTMKFGSDQINKERNILTLWSPLHKEFGEFRLCFEETGERHRYRLKTFYDTEDACQHFFPKDGVVKFTSYQGDWDLPDKSLLRVHAAVCHFLHMAGRGEAIEKAMRDYEELSGLAPGGGTNIEDLMAVGSLSLASESRCPKQATDIFRRSSPGVEDKHKPIFRVPRTNDNDLESGSCEQSA</sequence>
<dbReference type="OrthoDB" id="2104739at2759"/>
<feature type="region of interest" description="Disordered" evidence="1">
    <location>
        <begin position="308"/>
        <end position="345"/>
    </location>
</feature>
<feature type="domain" description="HNH nuclease" evidence="2">
    <location>
        <begin position="110"/>
        <end position="199"/>
    </location>
</feature>
<organism evidence="3 4">
    <name type="scientific">Penicillium steckii</name>
    <dbReference type="NCBI Taxonomy" id="303698"/>
    <lineage>
        <taxon>Eukaryota</taxon>
        <taxon>Fungi</taxon>
        <taxon>Dikarya</taxon>
        <taxon>Ascomycota</taxon>
        <taxon>Pezizomycotina</taxon>
        <taxon>Eurotiomycetes</taxon>
        <taxon>Eurotiomycetidae</taxon>
        <taxon>Eurotiales</taxon>
        <taxon>Aspergillaceae</taxon>
        <taxon>Penicillium</taxon>
    </lineage>
</organism>
<dbReference type="EMBL" id="MLKD01000013">
    <property type="protein sequence ID" value="OQE20482.1"/>
    <property type="molecule type" value="Genomic_DNA"/>
</dbReference>
<protein>
    <recommendedName>
        <fullName evidence="2">HNH nuclease domain-containing protein</fullName>
    </recommendedName>
</protein>
<evidence type="ECO:0000313" key="4">
    <source>
        <dbReference type="Proteomes" id="UP000191285"/>
    </source>
</evidence>
<keyword evidence="4" id="KW-1185">Reference proteome</keyword>